<evidence type="ECO:0000313" key="7">
    <source>
        <dbReference type="EMBL" id="MDS0261676.1"/>
    </source>
</evidence>
<dbReference type="Proteomes" id="UP001259659">
    <property type="component" value="Unassembled WGS sequence"/>
</dbReference>
<sequence>MAFLVDFTLSSVVAATLWFVFAVIRTLVGVGSSLGAVAADSPGTAAMVGSSLLDLALGFALWLLIALVVGGYFVVQLQLKGQTLGMRLLDLVVVSEDGTAITRQQALERTAVLLAPLPLMALSSVLVPLVGFFIALFLMTVWLLVEAAVLVLDEDAQRLGDRVAGTLVVEESL</sequence>
<feature type="transmembrane region" description="Helical" evidence="5">
    <location>
        <begin position="51"/>
        <end position="75"/>
    </location>
</feature>
<keyword evidence="2 5" id="KW-0812">Transmembrane</keyword>
<gene>
    <name evidence="7" type="ORF">NDI56_19925</name>
</gene>
<dbReference type="InterPro" id="IPR010432">
    <property type="entry name" value="RDD"/>
</dbReference>
<keyword evidence="8" id="KW-1185">Reference proteome</keyword>
<comment type="caution">
    <text evidence="7">The sequence shown here is derived from an EMBL/GenBank/DDBJ whole genome shotgun (WGS) entry which is preliminary data.</text>
</comment>
<dbReference type="Pfam" id="PF06271">
    <property type="entry name" value="RDD"/>
    <property type="match status" value="1"/>
</dbReference>
<dbReference type="EMBL" id="JAMQON010000007">
    <property type="protein sequence ID" value="MDS0261676.1"/>
    <property type="molecule type" value="Genomic_DNA"/>
</dbReference>
<accession>A0ABU2FIS1</accession>
<keyword evidence="4 5" id="KW-0472">Membrane</keyword>
<feature type="transmembrane region" description="Helical" evidence="5">
    <location>
        <begin position="125"/>
        <end position="152"/>
    </location>
</feature>
<keyword evidence="3 5" id="KW-1133">Transmembrane helix</keyword>
<comment type="subcellular location">
    <subcellularLocation>
        <location evidence="1">Membrane</location>
        <topology evidence="1">Multi-pass membrane protein</topology>
    </subcellularLocation>
</comment>
<feature type="transmembrane region" description="Helical" evidence="5">
    <location>
        <begin position="12"/>
        <end position="39"/>
    </location>
</feature>
<proteinExistence type="predicted"/>
<evidence type="ECO:0000256" key="5">
    <source>
        <dbReference type="SAM" id="Phobius"/>
    </source>
</evidence>
<evidence type="ECO:0000256" key="2">
    <source>
        <dbReference type="ARBA" id="ARBA00022692"/>
    </source>
</evidence>
<feature type="domain" description="RDD" evidence="6">
    <location>
        <begin position="1"/>
        <end position="165"/>
    </location>
</feature>
<reference evidence="7 8" key="1">
    <citation type="submission" date="2022-06" db="EMBL/GenBank/DDBJ databases">
        <title>Haloarcula sp. a new haloarchaeum isolate from saline soil.</title>
        <authorList>
            <person name="Strakova D."/>
            <person name="Galisteo C."/>
            <person name="Sanchez-Porro C."/>
            <person name="Ventosa A."/>
        </authorList>
    </citation>
    <scope>NUCLEOTIDE SEQUENCE [LARGE SCALE GENOMIC DNA]</scope>
    <source>
        <strain evidence="7 8">S1CR25-12</strain>
    </source>
</reference>
<protein>
    <submittedName>
        <fullName evidence="7">RDD family protein</fullName>
    </submittedName>
</protein>
<organism evidence="7 8">
    <name type="scientific">Haloarcula saliterrae</name>
    <dbReference type="NCBI Taxonomy" id="2950534"/>
    <lineage>
        <taxon>Archaea</taxon>
        <taxon>Methanobacteriati</taxon>
        <taxon>Methanobacteriota</taxon>
        <taxon>Stenosarchaea group</taxon>
        <taxon>Halobacteria</taxon>
        <taxon>Halobacteriales</taxon>
        <taxon>Haloarculaceae</taxon>
        <taxon>Haloarcula</taxon>
    </lineage>
</organism>
<evidence type="ECO:0000313" key="8">
    <source>
        <dbReference type="Proteomes" id="UP001259659"/>
    </source>
</evidence>
<name>A0ABU2FIS1_9EURY</name>
<dbReference type="RefSeq" id="WP_310921585.1">
    <property type="nucleotide sequence ID" value="NZ_JAMQON010000007.1"/>
</dbReference>
<evidence type="ECO:0000256" key="1">
    <source>
        <dbReference type="ARBA" id="ARBA00004141"/>
    </source>
</evidence>
<evidence type="ECO:0000256" key="3">
    <source>
        <dbReference type="ARBA" id="ARBA00022989"/>
    </source>
</evidence>
<evidence type="ECO:0000256" key="4">
    <source>
        <dbReference type="ARBA" id="ARBA00023136"/>
    </source>
</evidence>
<evidence type="ECO:0000259" key="6">
    <source>
        <dbReference type="Pfam" id="PF06271"/>
    </source>
</evidence>